<sequence length="117" mass="13104">MSSDSHPSFVYKIVSSAPSADLPVRLPLSPLDQQDGFIHLSTGQQVPLTCNAFFGTTSTLWVFKLELSRLADHIKWEDGFPHLYGTLGRDDVLSVERFDRSEGQTWAETMSASTWLE</sequence>
<dbReference type="AlphaFoldDB" id="A0A9P7NEK6"/>
<name>A0A9P7NEK6_9HYPO</name>
<dbReference type="OrthoDB" id="3335358at2759"/>
<dbReference type="Gene3D" id="3.20.170.20">
    <property type="entry name" value="Protein of unknown function DUF952"/>
    <property type="match status" value="1"/>
</dbReference>
<reference evidence="1" key="1">
    <citation type="journal article" date="2020" name="bioRxiv">
        <title>Whole genome comparisons of ergot fungi reveals the divergence and evolution of species within the genus Claviceps are the result of varying mechanisms driving genome evolution and host range expansion.</title>
        <authorList>
            <person name="Wyka S.A."/>
            <person name="Mondo S.J."/>
            <person name="Liu M."/>
            <person name="Dettman J."/>
            <person name="Nalam V."/>
            <person name="Broders K.D."/>
        </authorList>
    </citation>
    <scope>NUCLEOTIDE SEQUENCE</scope>
    <source>
        <strain evidence="1">CCC 602</strain>
    </source>
</reference>
<evidence type="ECO:0000313" key="1">
    <source>
        <dbReference type="EMBL" id="KAG6012776.1"/>
    </source>
</evidence>
<dbReference type="InterPro" id="IPR009297">
    <property type="entry name" value="DUF952"/>
</dbReference>
<dbReference type="PANTHER" id="PTHR34129:SF1">
    <property type="entry name" value="DUF952 DOMAIN-CONTAINING PROTEIN"/>
    <property type="match status" value="1"/>
</dbReference>
<organism evidence="1 2">
    <name type="scientific">Claviceps pusilla</name>
    <dbReference type="NCBI Taxonomy" id="123648"/>
    <lineage>
        <taxon>Eukaryota</taxon>
        <taxon>Fungi</taxon>
        <taxon>Dikarya</taxon>
        <taxon>Ascomycota</taxon>
        <taxon>Pezizomycotina</taxon>
        <taxon>Sordariomycetes</taxon>
        <taxon>Hypocreomycetidae</taxon>
        <taxon>Hypocreales</taxon>
        <taxon>Clavicipitaceae</taxon>
        <taxon>Claviceps</taxon>
    </lineage>
</organism>
<dbReference type="PANTHER" id="PTHR34129">
    <property type="entry name" value="BLR1139 PROTEIN"/>
    <property type="match status" value="1"/>
</dbReference>
<keyword evidence="2" id="KW-1185">Reference proteome</keyword>
<dbReference type="SUPFAM" id="SSF56399">
    <property type="entry name" value="ADP-ribosylation"/>
    <property type="match status" value="1"/>
</dbReference>
<evidence type="ECO:0000313" key="2">
    <source>
        <dbReference type="Proteomes" id="UP000748025"/>
    </source>
</evidence>
<gene>
    <name evidence="1" type="ORF">E4U43_007652</name>
</gene>
<proteinExistence type="predicted"/>
<dbReference type="EMBL" id="SRPW01000698">
    <property type="protein sequence ID" value="KAG6012776.1"/>
    <property type="molecule type" value="Genomic_DNA"/>
</dbReference>
<evidence type="ECO:0008006" key="3">
    <source>
        <dbReference type="Google" id="ProtNLM"/>
    </source>
</evidence>
<protein>
    <recommendedName>
        <fullName evidence="3">DUF952 domain-containing protein</fullName>
    </recommendedName>
</protein>
<accession>A0A9P7NEK6</accession>
<dbReference type="Pfam" id="PF06108">
    <property type="entry name" value="DUF952"/>
    <property type="match status" value="1"/>
</dbReference>
<dbReference type="Proteomes" id="UP000748025">
    <property type="component" value="Unassembled WGS sequence"/>
</dbReference>
<comment type="caution">
    <text evidence="1">The sequence shown here is derived from an EMBL/GenBank/DDBJ whole genome shotgun (WGS) entry which is preliminary data.</text>
</comment>